<dbReference type="Pfam" id="PF08240">
    <property type="entry name" value="ADH_N"/>
    <property type="match status" value="1"/>
</dbReference>
<dbReference type="Proteomes" id="UP000232164">
    <property type="component" value="Unassembled WGS sequence"/>
</dbReference>
<gene>
    <name evidence="4" type="ORF">CWR43_23765</name>
</gene>
<evidence type="ECO:0000313" key="4">
    <source>
        <dbReference type="EMBL" id="PKA41239.1"/>
    </source>
</evidence>
<dbReference type="SUPFAM" id="SSF51735">
    <property type="entry name" value="NAD(P)-binding Rossmann-fold domains"/>
    <property type="match status" value="1"/>
</dbReference>
<keyword evidence="1" id="KW-0521">NADP</keyword>
<dbReference type="AlphaFoldDB" id="A0A2N0D565"/>
<dbReference type="RefSeq" id="WP_100772366.1">
    <property type="nucleotide sequence ID" value="NZ_PIQN01000019.1"/>
</dbReference>
<evidence type="ECO:0000256" key="2">
    <source>
        <dbReference type="ARBA" id="ARBA00023002"/>
    </source>
</evidence>
<dbReference type="STRING" id="1041146.GCA_000427985_02692"/>
<dbReference type="InterPro" id="IPR013154">
    <property type="entry name" value="ADH-like_N"/>
</dbReference>
<evidence type="ECO:0000256" key="1">
    <source>
        <dbReference type="ARBA" id="ARBA00022857"/>
    </source>
</evidence>
<dbReference type="SUPFAM" id="SSF50129">
    <property type="entry name" value="GroES-like"/>
    <property type="match status" value="1"/>
</dbReference>
<dbReference type="EMBL" id="PIQN01000019">
    <property type="protein sequence ID" value="PKA41239.1"/>
    <property type="molecule type" value="Genomic_DNA"/>
</dbReference>
<dbReference type="GO" id="GO:0008270">
    <property type="term" value="F:zinc ion binding"/>
    <property type="evidence" value="ECO:0007669"/>
    <property type="project" value="InterPro"/>
</dbReference>
<dbReference type="GO" id="GO:0005829">
    <property type="term" value="C:cytosol"/>
    <property type="evidence" value="ECO:0007669"/>
    <property type="project" value="TreeGrafter"/>
</dbReference>
<accession>A0A2N0D565</accession>
<name>A0A2N0D565_RHISU</name>
<sequence>MRAVRFNHFGPPEVLKIVEVPKPVAREGELLVRVRAAGVNFFEVLMRADRYEVTPELPMILGVEVAGIVEAVGEEADAALIGAHVAVPLFALGRGEGYAEYVAVPGSSVIPIPDQLSFEAAAALMVQGLTALHMLRQAPPRGKAVLVHAAAGGVGSLLVQLAKREGAGSVIATASSAKKRSLARALGADSAIDYTADGWQETIREQASVDLIYDTIGGEVTRASLATLAPGGELVFAALGRFQLEATDLNAMFKKNQSLKGFALLPLLSETLSDDLSTLFSLAVSGALTIAEGASFPLDKAADAHRAIENRSVSGKVVLVP</sequence>
<reference evidence="4 5" key="2">
    <citation type="submission" date="2017-12" db="EMBL/GenBank/DDBJ databases">
        <title>Genome sequence of Rhizobium sullae HCNT1 isolated from Sulla coronaria nodules and featuring peculiar denitrification phenotypes.</title>
        <authorList>
            <person name="De Diego-Diaz B."/>
            <person name="Treu L."/>
            <person name="Campanaro S."/>
            <person name="Da Silva Duarte V."/>
            <person name="Basaglia M."/>
            <person name="Favaro L."/>
            <person name="Casella S."/>
            <person name="Squartini A."/>
        </authorList>
    </citation>
    <scope>NUCLEOTIDE SEQUENCE [LARGE SCALE GENOMIC DNA]</scope>
    <source>
        <strain evidence="4 5">HCNT1</strain>
    </source>
</reference>
<dbReference type="Pfam" id="PF00107">
    <property type="entry name" value="ADH_zinc_N"/>
    <property type="match status" value="1"/>
</dbReference>
<dbReference type="Gene3D" id="3.90.180.10">
    <property type="entry name" value="Medium-chain alcohol dehydrogenases, catalytic domain"/>
    <property type="match status" value="1"/>
</dbReference>
<dbReference type="InterPro" id="IPR036291">
    <property type="entry name" value="NAD(P)-bd_dom_sf"/>
</dbReference>
<reference evidence="4 5" key="1">
    <citation type="submission" date="2017-11" db="EMBL/GenBank/DDBJ databases">
        <authorList>
            <person name="Han C.G."/>
        </authorList>
    </citation>
    <scope>NUCLEOTIDE SEQUENCE [LARGE SCALE GENOMIC DNA]</scope>
    <source>
        <strain evidence="4 5">HCNT1</strain>
    </source>
</reference>
<evidence type="ECO:0000259" key="3">
    <source>
        <dbReference type="SMART" id="SM00829"/>
    </source>
</evidence>
<dbReference type="PANTHER" id="PTHR48106:SF13">
    <property type="entry name" value="QUINONE OXIDOREDUCTASE-RELATED"/>
    <property type="match status" value="1"/>
</dbReference>
<keyword evidence="2" id="KW-0560">Oxidoreductase</keyword>
<proteinExistence type="predicted"/>
<dbReference type="SMART" id="SM00829">
    <property type="entry name" value="PKS_ER"/>
    <property type="match status" value="1"/>
</dbReference>
<protein>
    <submittedName>
        <fullName evidence="4">NADPH:quinone oxidoreductase</fullName>
    </submittedName>
</protein>
<feature type="domain" description="Enoyl reductase (ER)" evidence="3">
    <location>
        <begin position="10"/>
        <end position="319"/>
    </location>
</feature>
<dbReference type="Gene3D" id="3.40.50.720">
    <property type="entry name" value="NAD(P)-binding Rossmann-like Domain"/>
    <property type="match status" value="1"/>
</dbReference>
<evidence type="ECO:0000313" key="5">
    <source>
        <dbReference type="Proteomes" id="UP000232164"/>
    </source>
</evidence>
<dbReference type="InterPro" id="IPR013149">
    <property type="entry name" value="ADH-like_C"/>
</dbReference>
<dbReference type="PROSITE" id="PS01162">
    <property type="entry name" value="QOR_ZETA_CRYSTAL"/>
    <property type="match status" value="1"/>
</dbReference>
<organism evidence="4 5">
    <name type="scientific">Rhizobium sullae</name>
    <name type="common">Rhizobium hedysari</name>
    <dbReference type="NCBI Taxonomy" id="50338"/>
    <lineage>
        <taxon>Bacteria</taxon>
        <taxon>Pseudomonadati</taxon>
        <taxon>Pseudomonadota</taxon>
        <taxon>Alphaproteobacteria</taxon>
        <taxon>Hyphomicrobiales</taxon>
        <taxon>Rhizobiaceae</taxon>
        <taxon>Rhizobium/Agrobacterium group</taxon>
        <taxon>Rhizobium</taxon>
    </lineage>
</organism>
<dbReference type="GO" id="GO:0070402">
    <property type="term" value="F:NADPH binding"/>
    <property type="evidence" value="ECO:0007669"/>
    <property type="project" value="TreeGrafter"/>
</dbReference>
<dbReference type="GO" id="GO:0003960">
    <property type="term" value="F:quinone reductase (NADPH) activity"/>
    <property type="evidence" value="ECO:0007669"/>
    <property type="project" value="TreeGrafter"/>
</dbReference>
<dbReference type="InterPro" id="IPR002364">
    <property type="entry name" value="Quin_OxRdtase/zeta-crystal_CS"/>
</dbReference>
<comment type="caution">
    <text evidence="4">The sequence shown here is derived from an EMBL/GenBank/DDBJ whole genome shotgun (WGS) entry which is preliminary data.</text>
</comment>
<dbReference type="PANTHER" id="PTHR48106">
    <property type="entry name" value="QUINONE OXIDOREDUCTASE PIG3-RELATED"/>
    <property type="match status" value="1"/>
</dbReference>
<dbReference type="GO" id="GO:0035925">
    <property type="term" value="F:mRNA 3'-UTR AU-rich region binding"/>
    <property type="evidence" value="ECO:0007669"/>
    <property type="project" value="TreeGrafter"/>
</dbReference>
<dbReference type="InterPro" id="IPR020843">
    <property type="entry name" value="ER"/>
</dbReference>
<dbReference type="InterPro" id="IPR011032">
    <property type="entry name" value="GroES-like_sf"/>
</dbReference>